<feature type="transmembrane region" description="Helical" evidence="1">
    <location>
        <begin position="629"/>
        <end position="653"/>
    </location>
</feature>
<evidence type="ECO:0000313" key="3">
    <source>
        <dbReference type="Proteomes" id="UP000078237"/>
    </source>
</evidence>
<dbReference type="AlphaFoldDB" id="A0A175WFI3"/>
<dbReference type="VEuPathDB" id="FungiDB:MMYC01_201657"/>
<feature type="transmembrane region" description="Helical" evidence="1">
    <location>
        <begin position="806"/>
        <end position="830"/>
    </location>
</feature>
<sequence length="907" mass="100470">MAVLNHGRFFEELAHLARSHPTESELLLVRSALMWMSVSQRPLRAHELWIALQIGESKDIEHLERLLSESAYADERKAVSLLQNLLGGLISTNPGSKNPNRVYVTLCDPDLCTFLNRMDEPDIPEPIMCLAFSTAQAHILAASICMVICSLTTLRLAHVHDDTIASSLVLYAWTHWNAHLSLSGYTLGDDSVAGLAEPMIYAVCTDLLVFLLALNDFVTGPIAFPATNDRARCIALIKEVHLALAKDLGQIQLVEALVERRKYCKTMQTARTIFEASSKTGGLPETTATTASATSANSKVETLPIDRLLKRTWHLFDGSAGGLVLCFADLARGLRSLSMLLAHTPLYEELLKEYSTGWSPLDILVNVANWMEAVASYPYWGGLFTADSSSNPLIIRDTSDPNYDTALFVLSRLRMDGTSQSNMNSNSANAQVATKASEIHPRFGVSPLRWNAARLVYKLKGIRTRRMPGATFTINDRHKIRARTSPFVSLPIGMAGSPWAAYLSNSFDKLYNRLGPLMPRSLHHLQMRYLNPVVAYLPISSVITSVDGFAAAAISGGQADNWPKLKTALLIDGYRAAFNLFLVAVVLNHIRSILLPWFGQWMWYTPLEDLRLARSNPDVFLETSLSYRWGWLVFMYVQGWVYRAVGTWLIAVVTGEGAQRVPRAMLNAAANDDPSTRGTGRPAAAVLVWLERFMAAVKVLYIAWMLGSVEYIISRWLNTVAWLMAYYKLLAGGDAEYIALENVLKVNWIKVPLTVWQLADYLKNVIWPLSWASLWYAVIGQPELLMVMLGLTGVVTAVIKYRSTFYIALEISGMFVVIGFVLLTIILMGLEFFDDPLGLKLSTSLALTTGARARNVLPQGAGSRTQILRGKAALPVRRSLPPLPPLVSQAASARSRREAVINVGKEE</sequence>
<evidence type="ECO:0000313" key="2">
    <source>
        <dbReference type="EMBL" id="KXX82453.1"/>
    </source>
</evidence>
<gene>
    <name evidence="2" type="ORF">MMYC01_201657</name>
</gene>
<keyword evidence="1" id="KW-0812">Transmembrane</keyword>
<feature type="transmembrane region" description="Helical" evidence="1">
    <location>
        <begin position="533"/>
        <end position="555"/>
    </location>
</feature>
<dbReference type="OrthoDB" id="5233297at2759"/>
<comment type="caution">
    <text evidence="2">The sequence shown here is derived from an EMBL/GenBank/DDBJ whole genome shotgun (WGS) entry which is preliminary data.</text>
</comment>
<dbReference type="Proteomes" id="UP000078237">
    <property type="component" value="Unassembled WGS sequence"/>
</dbReference>
<proteinExistence type="predicted"/>
<feature type="transmembrane region" description="Helical" evidence="1">
    <location>
        <begin position="576"/>
        <end position="598"/>
    </location>
</feature>
<keyword evidence="1" id="KW-1133">Transmembrane helix</keyword>
<feature type="transmembrane region" description="Helical" evidence="1">
    <location>
        <begin position="774"/>
        <end position="799"/>
    </location>
</feature>
<keyword evidence="3" id="KW-1185">Reference proteome</keyword>
<dbReference type="EMBL" id="LCTW02000014">
    <property type="protein sequence ID" value="KXX82453.1"/>
    <property type="molecule type" value="Genomic_DNA"/>
</dbReference>
<name>A0A175WFI3_9PEZI</name>
<evidence type="ECO:0000256" key="1">
    <source>
        <dbReference type="SAM" id="Phobius"/>
    </source>
</evidence>
<keyword evidence="1" id="KW-0472">Membrane</keyword>
<accession>A0A175WFI3</accession>
<organism evidence="2 3">
    <name type="scientific">Madurella mycetomatis</name>
    <dbReference type="NCBI Taxonomy" id="100816"/>
    <lineage>
        <taxon>Eukaryota</taxon>
        <taxon>Fungi</taxon>
        <taxon>Dikarya</taxon>
        <taxon>Ascomycota</taxon>
        <taxon>Pezizomycotina</taxon>
        <taxon>Sordariomycetes</taxon>
        <taxon>Sordariomycetidae</taxon>
        <taxon>Sordariales</taxon>
        <taxon>Sordariales incertae sedis</taxon>
        <taxon>Madurella</taxon>
    </lineage>
</organism>
<feature type="transmembrane region" description="Helical" evidence="1">
    <location>
        <begin position="699"/>
        <end position="717"/>
    </location>
</feature>
<protein>
    <submittedName>
        <fullName evidence="2">Uncharacterized protein</fullName>
    </submittedName>
</protein>
<reference evidence="2 3" key="1">
    <citation type="journal article" date="2016" name="Genome Announc.">
        <title>Genome Sequence of Madurella mycetomatis mm55, Isolated from a Human Mycetoma Case in Sudan.</title>
        <authorList>
            <person name="Smit S."/>
            <person name="Derks M.F."/>
            <person name="Bervoets S."/>
            <person name="Fahal A."/>
            <person name="van Leeuwen W."/>
            <person name="van Belkum A."/>
            <person name="van de Sande W.W."/>
        </authorList>
    </citation>
    <scope>NUCLEOTIDE SEQUENCE [LARGE SCALE GENOMIC DNA]</scope>
    <source>
        <strain evidence="3">mm55</strain>
    </source>
</reference>